<evidence type="ECO:0000256" key="1">
    <source>
        <dbReference type="SAM" id="SignalP"/>
    </source>
</evidence>
<keyword evidence="1" id="KW-0732">Signal</keyword>
<accession>A0AA38JU21</accession>
<evidence type="ECO:0008006" key="4">
    <source>
        <dbReference type="Google" id="ProtNLM"/>
    </source>
</evidence>
<protein>
    <recommendedName>
        <fullName evidence="4">Secreted protein</fullName>
    </recommendedName>
</protein>
<dbReference type="Proteomes" id="UP001176059">
    <property type="component" value="Unassembled WGS sequence"/>
</dbReference>
<proteinExistence type="predicted"/>
<name>A0AA38JU21_9AGAR</name>
<comment type="caution">
    <text evidence="2">The sequence shown here is derived from an EMBL/GenBank/DDBJ whole genome shotgun (WGS) entry which is preliminary data.</text>
</comment>
<dbReference type="EMBL" id="JANVFO010000008">
    <property type="protein sequence ID" value="KAJ3735636.1"/>
    <property type="molecule type" value="Genomic_DNA"/>
</dbReference>
<evidence type="ECO:0000313" key="3">
    <source>
        <dbReference type="Proteomes" id="UP001176059"/>
    </source>
</evidence>
<dbReference type="AlphaFoldDB" id="A0AA38JU21"/>
<gene>
    <name evidence="2" type="ORF">DFJ43DRAFT_819314</name>
</gene>
<organism evidence="2 3">
    <name type="scientific">Lentinula guzmanii</name>
    <dbReference type="NCBI Taxonomy" id="2804957"/>
    <lineage>
        <taxon>Eukaryota</taxon>
        <taxon>Fungi</taxon>
        <taxon>Dikarya</taxon>
        <taxon>Basidiomycota</taxon>
        <taxon>Agaricomycotina</taxon>
        <taxon>Agaricomycetes</taxon>
        <taxon>Agaricomycetidae</taxon>
        <taxon>Agaricales</taxon>
        <taxon>Marasmiineae</taxon>
        <taxon>Omphalotaceae</taxon>
        <taxon>Lentinula</taxon>
    </lineage>
</organism>
<reference evidence="2" key="1">
    <citation type="submission" date="2022-08" db="EMBL/GenBank/DDBJ databases">
        <authorList>
            <consortium name="DOE Joint Genome Institute"/>
            <person name="Min B."/>
            <person name="Sierra-Patev S."/>
            <person name="Naranjo-Ortiz M."/>
            <person name="Looney B."/>
            <person name="Konkel Z."/>
            <person name="Slot J.C."/>
            <person name="Sakamoto Y."/>
            <person name="Steenwyk J.L."/>
            <person name="Rokas A."/>
            <person name="Carro J."/>
            <person name="Camarero S."/>
            <person name="Ferreira P."/>
            <person name="Molpeceres G."/>
            <person name="Ruiz-duenas F.J."/>
            <person name="Serrano A."/>
            <person name="Henrissat B."/>
            <person name="Drula E."/>
            <person name="Hughes K.W."/>
            <person name="Mata J.L."/>
            <person name="Ishikawa N.K."/>
            <person name="Vargas-Isla R."/>
            <person name="Ushijima S."/>
            <person name="Smith C.A."/>
            <person name="Ahrendt S."/>
            <person name="Andreopoulos W."/>
            <person name="He G."/>
            <person name="LaButti K."/>
            <person name="Lipzen A."/>
            <person name="Ng V."/>
            <person name="Riley R."/>
            <person name="Sandor L."/>
            <person name="Barry K."/>
            <person name="Martinez A.T."/>
            <person name="Xiao Y."/>
            <person name="Gibbons J.G."/>
            <person name="Terashima K."/>
            <person name="Hibbett D.S."/>
            <person name="Grigoriev I.V."/>
        </authorList>
    </citation>
    <scope>NUCLEOTIDE SEQUENCE</scope>
    <source>
        <strain evidence="2">ET3784</strain>
    </source>
</reference>
<sequence>MRHAPCNSAISLWIFMIHGSLGSHFALPDGLLDPTHSFPFPKPPAPHCSPWMDYLCLPLYHSHAMGSWMLLGTQELVSTVFWQRVTLSAPCHILMPPSLTLLVGDHRHHNRSSGPYACFCTCDTVDLQWSLNTLVQSNLQWHLCCAPFDEADLLIGKIWFVSHQNLHTHMCLLLPAFLSFVSSSFG</sequence>
<feature type="signal peptide" evidence="1">
    <location>
        <begin position="1"/>
        <end position="22"/>
    </location>
</feature>
<keyword evidence="3" id="KW-1185">Reference proteome</keyword>
<reference evidence="2" key="2">
    <citation type="journal article" date="2023" name="Proc. Natl. Acad. Sci. U.S.A.">
        <title>A global phylogenomic analysis of the shiitake genus Lentinula.</title>
        <authorList>
            <person name="Sierra-Patev S."/>
            <person name="Min B."/>
            <person name="Naranjo-Ortiz M."/>
            <person name="Looney B."/>
            <person name="Konkel Z."/>
            <person name="Slot J.C."/>
            <person name="Sakamoto Y."/>
            <person name="Steenwyk J.L."/>
            <person name="Rokas A."/>
            <person name="Carro J."/>
            <person name="Camarero S."/>
            <person name="Ferreira P."/>
            <person name="Molpeceres G."/>
            <person name="Ruiz-Duenas F.J."/>
            <person name="Serrano A."/>
            <person name="Henrissat B."/>
            <person name="Drula E."/>
            <person name="Hughes K.W."/>
            <person name="Mata J.L."/>
            <person name="Ishikawa N.K."/>
            <person name="Vargas-Isla R."/>
            <person name="Ushijima S."/>
            <person name="Smith C.A."/>
            <person name="Donoghue J."/>
            <person name="Ahrendt S."/>
            <person name="Andreopoulos W."/>
            <person name="He G."/>
            <person name="LaButti K."/>
            <person name="Lipzen A."/>
            <person name="Ng V."/>
            <person name="Riley R."/>
            <person name="Sandor L."/>
            <person name="Barry K."/>
            <person name="Martinez A.T."/>
            <person name="Xiao Y."/>
            <person name="Gibbons J.G."/>
            <person name="Terashima K."/>
            <person name="Grigoriev I.V."/>
            <person name="Hibbett D."/>
        </authorList>
    </citation>
    <scope>NUCLEOTIDE SEQUENCE</scope>
    <source>
        <strain evidence="2">ET3784</strain>
    </source>
</reference>
<evidence type="ECO:0000313" key="2">
    <source>
        <dbReference type="EMBL" id="KAJ3735636.1"/>
    </source>
</evidence>
<feature type="chain" id="PRO_5041405227" description="Secreted protein" evidence="1">
    <location>
        <begin position="23"/>
        <end position="186"/>
    </location>
</feature>